<evidence type="ECO:0000313" key="2">
    <source>
        <dbReference type="Proteomes" id="UP000697107"/>
    </source>
</evidence>
<comment type="caution">
    <text evidence="1">The sequence shown here is derived from an EMBL/GenBank/DDBJ whole genome shotgun (WGS) entry which is preliminary data.</text>
</comment>
<dbReference type="EMBL" id="RCML01000354">
    <property type="protein sequence ID" value="KAG2979717.1"/>
    <property type="molecule type" value="Genomic_DNA"/>
</dbReference>
<reference evidence="1" key="1">
    <citation type="submission" date="2018-10" db="EMBL/GenBank/DDBJ databases">
        <title>Effector identification in a new, highly contiguous assembly of the strawberry crown rot pathogen Phytophthora cactorum.</title>
        <authorList>
            <person name="Armitage A.D."/>
            <person name="Nellist C.F."/>
            <person name="Bates H."/>
            <person name="Vickerstaff R.J."/>
            <person name="Harrison R.J."/>
        </authorList>
    </citation>
    <scope>NUCLEOTIDE SEQUENCE</scope>
    <source>
        <strain evidence="1">P415</strain>
    </source>
</reference>
<sequence>MPSTKPVKSAISSVTEFKTLCVTVSKSYKIRLVMKPSVTCALP</sequence>
<accession>A0A8T1FWD9</accession>
<name>A0A8T1FWD9_9STRA</name>
<dbReference type="Proteomes" id="UP000697107">
    <property type="component" value="Unassembled WGS sequence"/>
</dbReference>
<evidence type="ECO:0000313" key="1">
    <source>
        <dbReference type="EMBL" id="KAG2979717.1"/>
    </source>
</evidence>
<proteinExistence type="predicted"/>
<protein>
    <submittedName>
        <fullName evidence="1">Uncharacterized protein</fullName>
    </submittedName>
</protein>
<dbReference type="AlphaFoldDB" id="A0A8T1FWD9"/>
<organism evidence="1 2">
    <name type="scientific">Phytophthora cactorum</name>
    <dbReference type="NCBI Taxonomy" id="29920"/>
    <lineage>
        <taxon>Eukaryota</taxon>
        <taxon>Sar</taxon>
        <taxon>Stramenopiles</taxon>
        <taxon>Oomycota</taxon>
        <taxon>Peronosporomycetes</taxon>
        <taxon>Peronosporales</taxon>
        <taxon>Peronosporaceae</taxon>
        <taxon>Phytophthora</taxon>
    </lineage>
</organism>
<gene>
    <name evidence="1" type="ORF">PC118_g11588</name>
</gene>